<sequence length="406" mass="46701">MLTEKQLKILAFSYTDYDAIICDGAVRSGKTSIMTVSFIDWAMRRFDGVRLGICGKTADSAIKNIIQPYLIMSYPRQRYTLKWRRSEKVLEVSQGKRKNLFEVFGGRDESSSALIQGRTLGGVFLDEVVLMPKSFVMQAIARCSVEGARLWFCCNPDSPEHWFYKEWILKAREKNALYLHFVLEDNPSLSEATLRRYRQGYSGVFYQRYILGEWTAAEGLVYQLPEDAVTDYIPEHGEYYISCDYGTMNPFSIGLWCVSEGVAYRLREFYYDGRASGRQLTDEEYYDELKRLAAGYPIRFVVVDPSAASFITLIKRAGELRVKRAKNDVISGIRLTAGLLRQGKIRINPSCKDSLREFKLYRWDEDSGTDRVIKENDHAMDDIRYFAATVLSGRQFSYPSHRADSV</sequence>
<proteinExistence type="predicted"/>
<dbReference type="EMBL" id="DVOL01000012">
    <property type="protein sequence ID" value="HIV10265.1"/>
    <property type="molecule type" value="Genomic_DNA"/>
</dbReference>
<accession>A0A9D1NQI8</accession>
<dbReference type="Proteomes" id="UP000823960">
    <property type="component" value="Unassembled WGS sequence"/>
</dbReference>
<reference evidence="1" key="2">
    <citation type="journal article" date="2021" name="PeerJ">
        <title>Extensive microbial diversity within the chicken gut microbiome revealed by metagenomics and culture.</title>
        <authorList>
            <person name="Gilroy R."/>
            <person name="Ravi A."/>
            <person name="Getino M."/>
            <person name="Pursley I."/>
            <person name="Horton D.L."/>
            <person name="Alikhan N.F."/>
            <person name="Baker D."/>
            <person name="Gharbi K."/>
            <person name="Hall N."/>
            <person name="Watson M."/>
            <person name="Adriaenssens E.M."/>
            <person name="Foster-Nyarko E."/>
            <person name="Jarju S."/>
            <person name="Secka A."/>
            <person name="Antonio M."/>
            <person name="Oren A."/>
            <person name="Chaudhuri R.R."/>
            <person name="La Ragione R."/>
            <person name="Hildebrand F."/>
            <person name="Pallen M.J."/>
        </authorList>
    </citation>
    <scope>NUCLEOTIDE SEQUENCE</scope>
    <source>
        <strain evidence="1">1370</strain>
    </source>
</reference>
<dbReference type="InterPro" id="IPR006437">
    <property type="entry name" value="Phage_terminase_lsu"/>
</dbReference>
<protein>
    <submittedName>
        <fullName evidence="1">PBSX family phage terminase large subunit</fullName>
    </submittedName>
</protein>
<dbReference type="Pfam" id="PF03237">
    <property type="entry name" value="Terminase_6N"/>
    <property type="match status" value="1"/>
</dbReference>
<gene>
    <name evidence="1" type="ORF">IAD28_01015</name>
</gene>
<evidence type="ECO:0000313" key="1">
    <source>
        <dbReference type="EMBL" id="HIV10265.1"/>
    </source>
</evidence>
<dbReference type="Gene3D" id="3.40.50.300">
    <property type="entry name" value="P-loop containing nucleotide triphosphate hydrolases"/>
    <property type="match status" value="1"/>
</dbReference>
<dbReference type="InterPro" id="IPR027417">
    <property type="entry name" value="P-loop_NTPase"/>
</dbReference>
<dbReference type="NCBIfam" id="TIGR01547">
    <property type="entry name" value="phage_term_2"/>
    <property type="match status" value="1"/>
</dbReference>
<dbReference type="Gene3D" id="3.30.420.280">
    <property type="match status" value="1"/>
</dbReference>
<reference evidence="1" key="1">
    <citation type="submission" date="2020-10" db="EMBL/GenBank/DDBJ databases">
        <authorList>
            <person name="Gilroy R."/>
        </authorList>
    </citation>
    <scope>NUCLEOTIDE SEQUENCE</scope>
    <source>
        <strain evidence="1">1370</strain>
    </source>
</reference>
<dbReference type="AlphaFoldDB" id="A0A9D1NQI8"/>
<comment type="caution">
    <text evidence="1">The sequence shown here is derived from an EMBL/GenBank/DDBJ whole genome shotgun (WGS) entry which is preliminary data.</text>
</comment>
<name>A0A9D1NQI8_9FIRM</name>
<organism evidence="1 2">
    <name type="scientific">Candidatus Faeciplasma avium</name>
    <dbReference type="NCBI Taxonomy" id="2840798"/>
    <lineage>
        <taxon>Bacteria</taxon>
        <taxon>Bacillati</taxon>
        <taxon>Bacillota</taxon>
        <taxon>Clostridia</taxon>
        <taxon>Eubacteriales</taxon>
        <taxon>Oscillospiraceae</taxon>
        <taxon>Oscillospiraceae incertae sedis</taxon>
        <taxon>Candidatus Faeciplasma</taxon>
    </lineage>
</organism>
<evidence type="ECO:0000313" key="2">
    <source>
        <dbReference type="Proteomes" id="UP000823960"/>
    </source>
</evidence>